<comment type="cofactor">
    <cofactor evidence="1">
        <name>pyridoxal 5'-phosphate</name>
        <dbReference type="ChEBI" id="CHEBI:597326"/>
    </cofactor>
</comment>
<evidence type="ECO:0000313" key="9">
    <source>
        <dbReference type="Proteomes" id="UP000886611"/>
    </source>
</evidence>
<accession>A0A8X7XI93</accession>
<organism evidence="8 9">
    <name type="scientific">Polypterus senegalus</name>
    <name type="common">Senegal bichir</name>
    <dbReference type="NCBI Taxonomy" id="55291"/>
    <lineage>
        <taxon>Eukaryota</taxon>
        <taxon>Metazoa</taxon>
        <taxon>Chordata</taxon>
        <taxon>Craniata</taxon>
        <taxon>Vertebrata</taxon>
        <taxon>Euteleostomi</taxon>
        <taxon>Actinopterygii</taxon>
        <taxon>Polypteriformes</taxon>
        <taxon>Polypteridae</taxon>
        <taxon>Polypterus</taxon>
    </lineage>
</organism>
<comment type="caution">
    <text evidence="8">The sequence shown here is derived from an EMBL/GenBank/DDBJ whole genome shotgun (WGS) entry which is preliminary data.</text>
</comment>
<dbReference type="GO" id="GO:0005737">
    <property type="term" value="C:cytoplasm"/>
    <property type="evidence" value="ECO:0007669"/>
    <property type="project" value="TreeGrafter"/>
</dbReference>
<dbReference type="Gene3D" id="3.90.1150.170">
    <property type="match status" value="1"/>
</dbReference>
<evidence type="ECO:0000256" key="4">
    <source>
        <dbReference type="ARBA" id="ARBA00022793"/>
    </source>
</evidence>
<dbReference type="InterPro" id="IPR015422">
    <property type="entry name" value="PyrdxlP-dep_Trfase_small"/>
</dbReference>
<dbReference type="PANTHER" id="PTHR45677">
    <property type="entry name" value="GLUTAMATE DECARBOXYLASE-RELATED"/>
    <property type="match status" value="1"/>
</dbReference>
<dbReference type="InterPro" id="IPR001315">
    <property type="entry name" value="CARD"/>
</dbReference>
<dbReference type="GO" id="GO:0004782">
    <property type="term" value="F:sulfinoalanine decarboxylase activity"/>
    <property type="evidence" value="ECO:0007669"/>
    <property type="project" value="TreeGrafter"/>
</dbReference>
<evidence type="ECO:0000256" key="1">
    <source>
        <dbReference type="ARBA" id="ARBA00001933"/>
    </source>
</evidence>
<gene>
    <name evidence="8" type="primary">Gadl1_0</name>
    <name evidence="8" type="ORF">GTO96_0014298</name>
</gene>
<evidence type="ECO:0000259" key="7">
    <source>
        <dbReference type="PROSITE" id="PS50209"/>
    </source>
</evidence>
<name>A0A8X7XI93_POLSE</name>
<feature type="non-terminal residue" evidence="8">
    <location>
        <position position="698"/>
    </location>
</feature>
<keyword evidence="9" id="KW-1185">Reference proteome</keyword>
<dbReference type="InterPro" id="IPR015424">
    <property type="entry name" value="PyrdxlP-dep_Trfase"/>
</dbReference>
<feature type="non-terminal residue" evidence="8">
    <location>
        <position position="1"/>
    </location>
</feature>
<feature type="domain" description="CARD" evidence="7">
    <location>
        <begin position="2"/>
        <end position="82"/>
    </location>
</feature>
<evidence type="ECO:0000256" key="3">
    <source>
        <dbReference type="ARBA" id="ARBA00011738"/>
    </source>
</evidence>
<dbReference type="Proteomes" id="UP000886611">
    <property type="component" value="Unassembled WGS sequence"/>
</dbReference>
<keyword evidence="5" id="KW-0663">Pyridoxal phosphate</keyword>
<dbReference type="Pfam" id="PF00282">
    <property type="entry name" value="Pyridoxal_deC"/>
    <property type="match status" value="2"/>
</dbReference>
<proteinExistence type="inferred from homology"/>
<dbReference type="CDD" id="cd01671">
    <property type="entry name" value="CARD"/>
    <property type="match status" value="1"/>
</dbReference>
<dbReference type="InterPro" id="IPR011029">
    <property type="entry name" value="DEATH-like_dom_sf"/>
</dbReference>
<dbReference type="Gene3D" id="1.10.533.10">
    <property type="entry name" value="Death Domain, Fas"/>
    <property type="match status" value="1"/>
</dbReference>
<dbReference type="Gene3D" id="3.90.1150.10">
    <property type="entry name" value="Aspartate Aminotransferase, domain 1"/>
    <property type="match status" value="1"/>
</dbReference>
<dbReference type="PANTHER" id="PTHR45677:SF8">
    <property type="entry name" value="CYSTEINE SULFINIC ACID DECARBOXYLASE"/>
    <property type="match status" value="1"/>
</dbReference>
<keyword evidence="6" id="KW-0456">Lyase</keyword>
<dbReference type="AlphaFoldDB" id="A0A8X7XI93"/>
<dbReference type="GO" id="GO:0042412">
    <property type="term" value="P:taurine biosynthetic process"/>
    <property type="evidence" value="ECO:0007669"/>
    <property type="project" value="TreeGrafter"/>
</dbReference>
<evidence type="ECO:0000313" key="8">
    <source>
        <dbReference type="EMBL" id="KAG2468139.1"/>
    </source>
</evidence>
<comment type="subunit">
    <text evidence="3">Homodimer.</text>
</comment>
<dbReference type="SUPFAM" id="SSF53383">
    <property type="entry name" value="PLP-dependent transferases"/>
    <property type="match status" value="1"/>
</dbReference>
<dbReference type="GO" id="GO:0019752">
    <property type="term" value="P:carboxylic acid metabolic process"/>
    <property type="evidence" value="ECO:0007669"/>
    <property type="project" value="InterPro"/>
</dbReference>
<comment type="similarity">
    <text evidence="2">Belongs to the group II decarboxylase family.</text>
</comment>
<evidence type="ECO:0000256" key="6">
    <source>
        <dbReference type="ARBA" id="ARBA00023239"/>
    </source>
</evidence>
<dbReference type="EMBL" id="JAATIS010000485">
    <property type="protein sequence ID" value="KAG2468139.1"/>
    <property type="molecule type" value="Genomic_DNA"/>
</dbReference>
<dbReference type="InterPro" id="IPR015421">
    <property type="entry name" value="PyrdxlP-dep_Trfase_major"/>
</dbReference>
<protein>
    <submittedName>
        <fullName evidence="8">GADL1 decarboxylase</fullName>
    </submittedName>
</protein>
<dbReference type="PROSITE" id="PS50209">
    <property type="entry name" value="CARD"/>
    <property type="match status" value="1"/>
</dbReference>
<dbReference type="GO" id="GO:0042981">
    <property type="term" value="P:regulation of apoptotic process"/>
    <property type="evidence" value="ECO:0007669"/>
    <property type="project" value="InterPro"/>
</dbReference>
<dbReference type="Gene3D" id="3.40.640.10">
    <property type="entry name" value="Type I PLP-dependent aspartate aminotransferase-like (Major domain)"/>
    <property type="match status" value="2"/>
</dbReference>
<dbReference type="SUPFAM" id="SSF47986">
    <property type="entry name" value="DEATH domain"/>
    <property type="match status" value="1"/>
</dbReference>
<evidence type="ECO:0000256" key="5">
    <source>
        <dbReference type="ARBA" id="ARBA00022898"/>
    </source>
</evidence>
<dbReference type="Pfam" id="PF00619">
    <property type="entry name" value="CARD"/>
    <property type="match status" value="1"/>
</dbReference>
<keyword evidence="4" id="KW-0210">Decarboxylase</keyword>
<evidence type="ECO:0000256" key="2">
    <source>
        <dbReference type="ARBA" id="ARBA00009533"/>
    </source>
</evidence>
<dbReference type="GO" id="GO:0030170">
    <property type="term" value="F:pyridoxal phosphate binding"/>
    <property type="evidence" value="ECO:0007669"/>
    <property type="project" value="InterPro"/>
</dbReference>
<reference evidence="8 9" key="1">
    <citation type="journal article" date="2021" name="Cell">
        <title>Tracing the genetic footprints of vertebrate landing in non-teleost ray-finned fishes.</title>
        <authorList>
            <person name="Bi X."/>
            <person name="Wang K."/>
            <person name="Yang L."/>
            <person name="Pan H."/>
            <person name="Jiang H."/>
            <person name="Wei Q."/>
            <person name="Fang M."/>
            <person name="Yu H."/>
            <person name="Zhu C."/>
            <person name="Cai Y."/>
            <person name="He Y."/>
            <person name="Gan X."/>
            <person name="Zeng H."/>
            <person name="Yu D."/>
            <person name="Zhu Y."/>
            <person name="Jiang H."/>
            <person name="Qiu Q."/>
            <person name="Yang H."/>
            <person name="Zhang Y.E."/>
            <person name="Wang W."/>
            <person name="Zhu M."/>
            <person name="He S."/>
            <person name="Zhang G."/>
        </authorList>
    </citation>
    <scope>NUCLEOTIDE SEQUENCE [LARGE SCALE GENOMIC DNA]</scope>
    <source>
        <strain evidence="8">Bchr_013</strain>
    </source>
</reference>
<sequence>MAGSKAVEVVRSWKIKLIDALIADPDCILQYTDMHSIITWREYRRIKAISDPSLQIRDLLDCVIGKGQSFCLRFLEVLKQEDVQSTYPKLSFVKEVKLEEQKNEVAGNTLTLLDPPDYDLPVSSKQKVITVDGLTLNGPLHDNKAGELFVEEAFQIIMDEVVKKGCNVKEKVCEWKDPEMLRDLLDLELGDSNEPHEKLLQLCRDVARFSVKTNHPRFFNQLFAGLDHHALVGRFLSDSLNTSQYTYEVGPVFVLMEEVVLTKLRAIIGWNSGDGIFCPGGSISTMYAMNLARYRAFPEVKVRGLWSLPRLALFTSQECHYSVKKSACFLGIGLENVLLVDVDDRGIMIVEDLVKKIEKAKSEGIFPFMVSATSGSTVFGAFDPLDEIADVCQKYQLWFHVDNLLKQCHSANATYLFQQDKFYDISYDTGDKSIQCGRKVDCLKLWLMWKARGTRGLEERVDRAFTYTRYLVDEMKKREGFQLLLEVSKSAFPQFVNICFWYIPPSLRGQQGQEGYEEKLSKVAPIVKERMIKKGSMMVGYQPRGSQVNFFRMVVISPQITREDLDFFLDEIESLASDLTTQIDLLIFYLPFFWAVAPMATFEYREKKQNTNPHLFCFFSRYPNVAIGATAHLPSCLPACGKVIPDGGSQESWERGVLSSEQRFSRGMAKWGGSLMEEVSRTLKISKPNYVISSTVKP</sequence>
<dbReference type="InterPro" id="IPR002129">
    <property type="entry name" value="PyrdxlP-dep_de-COase"/>
</dbReference>